<evidence type="ECO:0000313" key="2">
    <source>
        <dbReference type="EMBL" id="MFL9840575.1"/>
    </source>
</evidence>
<evidence type="ECO:0000313" key="3">
    <source>
        <dbReference type="Proteomes" id="UP001629244"/>
    </source>
</evidence>
<dbReference type="InterPro" id="IPR025202">
    <property type="entry name" value="PLD-like_dom"/>
</dbReference>
<dbReference type="CDD" id="cd09117">
    <property type="entry name" value="PLDc_Bfil_DEXD_like"/>
    <property type="match status" value="1"/>
</dbReference>
<proteinExistence type="predicted"/>
<organism evidence="2 3">
    <name type="scientific">Sphingomonas plantiphila</name>
    <dbReference type="NCBI Taxonomy" id="3163295"/>
    <lineage>
        <taxon>Bacteria</taxon>
        <taxon>Pseudomonadati</taxon>
        <taxon>Pseudomonadota</taxon>
        <taxon>Alphaproteobacteria</taxon>
        <taxon>Sphingomonadales</taxon>
        <taxon>Sphingomonadaceae</taxon>
        <taxon>Sphingomonas</taxon>
    </lineage>
</organism>
<comment type="caution">
    <text evidence="2">The sequence shown here is derived from an EMBL/GenBank/DDBJ whole genome shotgun (WGS) entry which is preliminary data.</text>
</comment>
<sequence>MLANGDKRHADELKRHLAHATHFICIVAFAKLSGWRLVEKAIAERVASGLDATFVIGLDFYQSEPAVLRAILGLKKQAAAAGGSVTLYMGRERSRRTLHPKVYWLKGHRRQTLIVGSANMTKGGLADNHEMSALLSGPAAGQERWLRKWIDKRAKAGDIVEVEPKLVRGYEKRRDIYCTTMKSAETRAFRAMSNAPGDTLTLADLLVEMRADDGPEGFTKSVKRRRKAVPRARMQMALLSRQPDLARGRFLNAYEELIGQWHSSGLARGKGILAKRSKRFQAALRALAADPSDDPATLFDLLRSHFDMIPRAGSNVITELLHTRDPARFPVMNRNSVAGMGLANIGGYPELPSKKTVDGALYARFAADAERLRQGLGLTDLSELDALFNYAYQRGDSEE</sequence>
<gene>
    <name evidence="2" type="ORF">ABS767_06330</name>
</gene>
<protein>
    <submittedName>
        <fullName evidence="2">Phospholipase D family protein</fullName>
    </submittedName>
</protein>
<name>A0ABW8YMU8_9SPHN</name>
<feature type="domain" description="Phospholipase D-like" evidence="1">
    <location>
        <begin position="15"/>
        <end position="140"/>
    </location>
</feature>
<accession>A0ABW8YMU8</accession>
<dbReference type="Gene3D" id="3.30.870.10">
    <property type="entry name" value="Endonuclease Chain A"/>
    <property type="match status" value="1"/>
</dbReference>
<dbReference type="EMBL" id="JBELQC010000001">
    <property type="protein sequence ID" value="MFL9840575.1"/>
    <property type="molecule type" value="Genomic_DNA"/>
</dbReference>
<dbReference type="RefSeq" id="WP_408077510.1">
    <property type="nucleotide sequence ID" value="NZ_JBELQC010000001.1"/>
</dbReference>
<keyword evidence="3" id="KW-1185">Reference proteome</keyword>
<dbReference type="Pfam" id="PF13091">
    <property type="entry name" value="PLDc_2"/>
    <property type="match status" value="1"/>
</dbReference>
<dbReference type="Proteomes" id="UP001629244">
    <property type="component" value="Unassembled WGS sequence"/>
</dbReference>
<reference evidence="2 3" key="1">
    <citation type="submission" date="2024-06" db="EMBL/GenBank/DDBJ databases">
        <authorList>
            <person name="Kaempfer P."/>
            <person name="Viver T."/>
        </authorList>
    </citation>
    <scope>NUCLEOTIDE SEQUENCE [LARGE SCALE GENOMIC DNA]</scope>
    <source>
        <strain evidence="2 3">ST-64</strain>
    </source>
</reference>
<evidence type="ECO:0000259" key="1">
    <source>
        <dbReference type="Pfam" id="PF13091"/>
    </source>
</evidence>
<dbReference type="SUPFAM" id="SSF56024">
    <property type="entry name" value="Phospholipase D/nuclease"/>
    <property type="match status" value="1"/>
</dbReference>